<dbReference type="InterPro" id="IPR036736">
    <property type="entry name" value="ACP-like_sf"/>
</dbReference>
<dbReference type="CDD" id="cd05930">
    <property type="entry name" value="A_NRPS"/>
    <property type="match status" value="1"/>
</dbReference>
<dbReference type="InterPro" id="IPR000873">
    <property type="entry name" value="AMP-dep_synth/lig_dom"/>
</dbReference>
<dbReference type="InterPro" id="IPR020806">
    <property type="entry name" value="PKS_PP-bd"/>
</dbReference>
<dbReference type="InterPro" id="IPR020845">
    <property type="entry name" value="AMP-binding_CS"/>
</dbReference>
<dbReference type="SUPFAM" id="SSF47336">
    <property type="entry name" value="ACP-like"/>
    <property type="match status" value="1"/>
</dbReference>
<dbReference type="SUPFAM" id="SSF56801">
    <property type="entry name" value="Acetyl-CoA synthetase-like"/>
    <property type="match status" value="1"/>
</dbReference>
<evidence type="ECO:0000259" key="5">
    <source>
        <dbReference type="PROSITE" id="PS50075"/>
    </source>
</evidence>
<name>A0ABP8K7L5_9ACTN</name>
<gene>
    <name evidence="6" type="ORF">GCM10023147_40720</name>
</gene>
<dbReference type="InterPro" id="IPR009081">
    <property type="entry name" value="PP-bd_ACP"/>
</dbReference>
<evidence type="ECO:0000256" key="4">
    <source>
        <dbReference type="SAM" id="MobiDB-lite"/>
    </source>
</evidence>
<dbReference type="InterPro" id="IPR045851">
    <property type="entry name" value="AMP-bd_C_sf"/>
</dbReference>
<dbReference type="EMBL" id="BAABFR010000087">
    <property type="protein sequence ID" value="GAA4401310.1"/>
    <property type="molecule type" value="Genomic_DNA"/>
</dbReference>
<organism evidence="6 7">
    <name type="scientific">Tsukamurella soli</name>
    <dbReference type="NCBI Taxonomy" id="644556"/>
    <lineage>
        <taxon>Bacteria</taxon>
        <taxon>Bacillati</taxon>
        <taxon>Actinomycetota</taxon>
        <taxon>Actinomycetes</taxon>
        <taxon>Mycobacteriales</taxon>
        <taxon>Tsukamurellaceae</taxon>
        <taxon>Tsukamurella</taxon>
    </lineage>
</organism>
<dbReference type="PANTHER" id="PTHR45527:SF1">
    <property type="entry name" value="FATTY ACID SYNTHASE"/>
    <property type="match status" value="1"/>
</dbReference>
<dbReference type="Gene3D" id="3.40.50.12780">
    <property type="entry name" value="N-terminal domain of ligase-like"/>
    <property type="match status" value="1"/>
</dbReference>
<dbReference type="SUPFAM" id="SSF52777">
    <property type="entry name" value="CoA-dependent acyltransferases"/>
    <property type="match status" value="3"/>
</dbReference>
<dbReference type="Gene3D" id="3.30.300.30">
    <property type="match status" value="1"/>
</dbReference>
<dbReference type="PANTHER" id="PTHR45527">
    <property type="entry name" value="NONRIBOSOMAL PEPTIDE SYNTHETASE"/>
    <property type="match status" value="1"/>
</dbReference>
<dbReference type="Gene3D" id="3.30.559.10">
    <property type="entry name" value="Chloramphenicol acetyltransferase-like domain"/>
    <property type="match status" value="2"/>
</dbReference>
<reference evidence="7" key="1">
    <citation type="journal article" date="2019" name="Int. J. Syst. Evol. Microbiol.">
        <title>The Global Catalogue of Microorganisms (GCM) 10K type strain sequencing project: providing services to taxonomists for standard genome sequencing and annotation.</title>
        <authorList>
            <consortium name="The Broad Institute Genomics Platform"/>
            <consortium name="The Broad Institute Genome Sequencing Center for Infectious Disease"/>
            <person name="Wu L."/>
            <person name="Ma J."/>
        </authorList>
    </citation>
    <scope>NUCLEOTIDE SEQUENCE [LARGE SCALE GENOMIC DNA]</scope>
    <source>
        <strain evidence="7">JCM 17688</strain>
    </source>
</reference>
<dbReference type="Gene3D" id="3.30.559.30">
    <property type="entry name" value="Nonribosomal peptide synthetase, condensation domain"/>
    <property type="match status" value="2"/>
</dbReference>
<comment type="cofactor">
    <cofactor evidence="1">
        <name>pantetheine 4'-phosphate</name>
        <dbReference type="ChEBI" id="CHEBI:47942"/>
    </cofactor>
</comment>
<comment type="caution">
    <text evidence="6">The sequence shown here is derived from an EMBL/GenBank/DDBJ whole genome shotgun (WGS) entry which is preliminary data.</text>
</comment>
<dbReference type="Proteomes" id="UP001500635">
    <property type="component" value="Unassembled WGS sequence"/>
</dbReference>
<dbReference type="InterPro" id="IPR042099">
    <property type="entry name" value="ANL_N_sf"/>
</dbReference>
<evidence type="ECO:0000256" key="3">
    <source>
        <dbReference type="ARBA" id="ARBA00022553"/>
    </source>
</evidence>
<protein>
    <submittedName>
        <fullName evidence="6">Non-ribosomal peptide synthetase</fullName>
    </submittedName>
</protein>
<dbReference type="PROSITE" id="PS00012">
    <property type="entry name" value="PHOSPHOPANTETHEINE"/>
    <property type="match status" value="1"/>
</dbReference>
<evidence type="ECO:0000313" key="6">
    <source>
        <dbReference type="EMBL" id="GAA4401310.1"/>
    </source>
</evidence>
<dbReference type="InterPro" id="IPR010071">
    <property type="entry name" value="AA_adenyl_dom"/>
</dbReference>
<dbReference type="SMART" id="SM00823">
    <property type="entry name" value="PKS_PP"/>
    <property type="match status" value="1"/>
</dbReference>
<proteinExistence type="predicted"/>
<keyword evidence="7" id="KW-1185">Reference proteome</keyword>
<dbReference type="Pfam" id="PF13193">
    <property type="entry name" value="AMP-binding_C"/>
    <property type="match status" value="1"/>
</dbReference>
<dbReference type="Pfam" id="PF00668">
    <property type="entry name" value="Condensation"/>
    <property type="match status" value="1"/>
</dbReference>
<keyword evidence="2" id="KW-0596">Phosphopantetheine</keyword>
<dbReference type="Pfam" id="PF00550">
    <property type="entry name" value="PP-binding"/>
    <property type="match status" value="1"/>
</dbReference>
<dbReference type="InterPro" id="IPR023213">
    <property type="entry name" value="CAT-like_dom_sf"/>
</dbReference>
<sequence>MTTDQAQAAEEAPAIEDVIALTPLQAGMHALATRTGPGAAGGRGDAAGTDVYTMQFVVEVGEQLDAERLRAAGEALLRRHANLRASVWDTDVPQPVQIVPTWAELPWREIDCTAAEFEEFAASDRRARFDLRRGPLLRLTVARLTDAEPGAGAARFVFTAHHIVMDGWSMAVFFRELIALYDAAGRGIADPASVLPPVRPFRDYVAWLNAQDSASALERWRGYLDGATPTTLADGPVRPGEVPGAVTVALGAEETSDLLTWGRERGLTAGTLAQFAWAVVLGRLVGSRDVAFGTTVAGRPESLDGVETMVGLFLNAAAVRVRIDDDEAPEAALRRAQADGARMREVGYVPLADVTRSFPGGLFDTLFVFENAPIGDARATVTASDGVGFRPLTMESLAHYPLSVVSLVDRGRLTVVIEATESLAARFDPRRLGERILAVLRALPGSPTVGDLPVGTDADAVPSAPALPADATLPELFARQAAATPDAPALLTATEELDYRELARRAGALQGVLAAEGVGPGSVVGLSLPRDPRAVVAILAVSGLGAAYVPLAPDLPAGRVASMIARSGTQLVLTAEGRVAELSTFARTVGYPADAAARDYTAAPQSPAAAAYVIFTSGSTGEPKGVIGTHGALAAYLADHIERFYRPAVQRLGRPLRIAHGWSLSFDASWQPLLGLFAGHAVRLLDDDEIRDAGALIAALGESCVDMIDTSPSMFAQLAAAGLIGTDTHAGAHLSVLALGGEAIPVHLWERLAALPGTVVHNCYGPTEATVEAVVARVADTTEPRIGRPTAGTRAYVLDARLRPVPRGGIGELYLAGPQVTRGYAGRPGLTASRFVADPLVAGGRMYRTGDLVRCDIDGNLVYLGRGDDQVKIRGYRIELGDVESAIAAAPGVTAAAVVVTRRPGTRHPQLVGFAAGTSAAGAQVRAAVAGRIPAYMVPTRVEVVPALPLTPNGKVDAAALTALAEQALGAAAARGAAPSTDTERAIAAVCAQLWPGAGDDVHADFFDMGMDSIVAIAAVGALRRAGLQADPQLVLANPSIEALAAAIDARPTAAAGARLADAVGTGDAVDMTGLPSVARTLAAGGYDGYAQVGLVRLPPGVTRVEITEVLDAVLAAHPALRSRVIDGRLLAGAADPVPAGDLLTEAVPSRPDRLPDEALAVVRGLSADGGRMVAAAWLRGPAGSDGDESLLLAVHHLAADAVSWQVLLTDIADAAAGRSVLPETTSAAGYAAALLEAAGEQVRSPHPSLDPRRDTAASVRTVRIALGAVDSAAVLASGDVSAVLLGAAEEVLAGRAAAGEIATAWHGRDDAGLGTDTSRTVGWFTDYRTPSGRPAAVAVNYLGRRDLAPRDPGPWEPILAGPLVEALPAHPEPRLPLAFPVEVIATIAGSEAGPVLVAQWRHAPRLQDAATADRLAAEFTAAVARRANTEPADREPADPDRPDDPQGVPL</sequence>
<keyword evidence="3" id="KW-0597">Phosphoprotein</keyword>
<evidence type="ECO:0000313" key="7">
    <source>
        <dbReference type="Proteomes" id="UP001500635"/>
    </source>
</evidence>
<dbReference type="Gene3D" id="1.10.1200.10">
    <property type="entry name" value="ACP-like"/>
    <property type="match status" value="1"/>
</dbReference>
<dbReference type="InterPro" id="IPR025110">
    <property type="entry name" value="AMP-bd_C"/>
</dbReference>
<accession>A0ABP8K7L5</accession>
<dbReference type="PROSITE" id="PS50075">
    <property type="entry name" value="CARRIER"/>
    <property type="match status" value="1"/>
</dbReference>
<dbReference type="RefSeq" id="WP_344999498.1">
    <property type="nucleotide sequence ID" value="NZ_BAABFR010000087.1"/>
</dbReference>
<evidence type="ECO:0000256" key="2">
    <source>
        <dbReference type="ARBA" id="ARBA00022450"/>
    </source>
</evidence>
<feature type="domain" description="Carrier" evidence="5">
    <location>
        <begin position="978"/>
        <end position="1052"/>
    </location>
</feature>
<dbReference type="Pfam" id="PF00501">
    <property type="entry name" value="AMP-binding"/>
    <property type="match status" value="1"/>
</dbReference>
<feature type="compositionally biased region" description="Basic and acidic residues" evidence="4">
    <location>
        <begin position="1428"/>
        <end position="1445"/>
    </location>
</feature>
<dbReference type="InterPro" id="IPR001242">
    <property type="entry name" value="Condensation_dom"/>
</dbReference>
<dbReference type="InterPro" id="IPR006162">
    <property type="entry name" value="Ppantetheine_attach_site"/>
</dbReference>
<feature type="region of interest" description="Disordered" evidence="4">
    <location>
        <begin position="1423"/>
        <end position="1451"/>
    </location>
</feature>
<dbReference type="NCBIfam" id="TIGR01733">
    <property type="entry name" value="AA-adenyl-dom"/>
    <property type="match status" value="1"/>
</dbReference>
<evidence type="ECO:0000256" key="1">
    <source>
        <dbReference type="ARBA" id="ARBA00001957"/>
    </source>
</evidence>
<dbReference type="PROSITE" id="PS00455">
    <property type="entry name" value="AMP_BINDING"/>
    <property type="match status" value="1"/>
</dbReference>